<dbReference type="InterPro" id="IPR006665">
    <property type="entry name" value="OmpA-like"/>
</dbReference>
<organism evidence="5">
    <name type="scientific">Parabacteroides distasonis</name>
    <dbReference type="NCBI Taxonomy" id="823"/>
    <lineage>
        <taxon>Bacteria</taxon>
        <taxon>Pseudomonadati</taxon>
        <taxon>Bacteroidota</taxon>
        <taxon>Bacteroidia</taxon>
        <taxon>Bacteroidales</taxon>
        <taxon>Tannerellaceae</taxon>
        <taxon>Parabacteroides</taxon>
    </lineage>
</organism>
<dbReference type="SUPFAM" id="SSF103088">
    <property type="entry name" value="OmpA-like"/>
    <property type="match status" value="1"/>
</dbReference>
<sequence length="280" mass="31533">MRKMKRLLFISVSALLLCSSCVSKKKYLLAENGRLEAIGRGDALKEELIKCKDDNDALNNRIAALIRDTTTMGRDIRNYQTMLNTNMGEQDKLNALLQQKMSELDERERTINELQDMMNAQNAKVQNLLSSVKDALLGFNSDELTVTEKNGKVYVAMSDKLLFQSGSAKVDKRGKEALAKLAEVLNKQNDIDVYIEGHTDSKPINTAQFKDNWDLSVIRATSVVRILTKDYGVNPLQIQPCGRGEFMPVADNETADGRSKNRRTEIIMAPKLDKLMQMLQ</sequence>
<dbReference type="AlphaFoldDB" id="A0A6N2ZGV4"/>
<dbReference type="EMBL" id="CACRUW010000002">
    <property type="protein sequence ID" value="VYT77228.1"/>
    <property type="molecule type" value="Genomic_DNA"/>
</dbReference>
<feature type="coiled-coil region" evidence="2">
    <location>
        <begin position="97"/>
        <end position="131"/>
    </location>
</feature>
<keyword evidence="5" id="KW-0449">Lipoprotein</keyword>
<dbReference type="GO" id="GO:0016020">
    <property type="term" value="C:membrane"/>
    <property type="evidence" value="ECO:0007669"/>
    <property type="project" value="UniProtKB-UniRule"/>
</dbReference>
<keyword evidence="3" id="KW-0732">Signal</keyword>
<accession>A0A6N2ZGV4</accession>
<dbReference type="PANTHER" id="PTHR30329:SF21">
    <property type="entry name" value="LIPOPROTEIN YIAD-RELATED"/>
    <property type="match status" value="1"/>
</dbReference>
<evidence type="ECO:0000256" key="1">
    <source>
        <dbReference type="PROSITE-ProRule" id="PRU00473"/>
    </source>
</evidence>
<dbReference type="Gene3D" id="3.30.1330.60">
    <property type="entry name" value="OmpA-like domain"/>
    <property type="match status" value="1"/>
</dbReference>
<feature type="domain" description="OmpA-like" evidence="4">
    <location>
        <begin position="150"/>
        <end position="272"/>
    </location>
</feature>
<keyword evidence="1" id="KW-0472">Membrane</keyword>
<feature type="coiled-coil region" evidence="2">
    <location>
        <begin position="41"/>
        <end position="68"/>
    </location>
</feature>
<evidence type="ECO:0000259" key="4">
    <source>
        <dbReference type="PROSITE" id="PS51123"/>
    </source>
</evidence>
<dbReference type="PANTHER" id="PTHR30329">
    <property type="entry name" value="STATOR ELEMENT OF FLAGELLAR MOTOR COMPLEX"/>
    <property type="match status" value="1"/>
</dbReference>
<proteinExistence type="predicted"/>
<dbReference type="CDD" id="cd07185">
    <property type="entry name" value="OmpA_C-like"/>
    <property type="match status" value="1"/>
</dbReference>
<dbReference type="InterPro" id="IPR050330">
    <property type="entry name" value="Bact_OuterMem_StrucFunc"/>
</dbReference>
<protein>
    <submittedName>
        <fullName evidence="5">Putative lipoprotein YiaD</fullName>
    </submittedName>
</protein>
<name>A0A6N2ZGV4_PARDI</name>
<evidence type="ECO:0000256" key="3">
    <source>
        <dbReference type="SAM" id="SignalP"/>
    </source>
</evidence>
<feature type="signal peptide" evidence="3">
    <location>
        <begin position="1"/>
        <end position="24"/>
    </location>
</feature>
<dbReference type="PROSITE" id="PS51123">
    <property type="entry name" value="OMPA_2"/>
    <property type="match status" value="1"/>
</dbReference>
<feature type="chain" id="PRO_5027007386" evidence="3">
    <location>
        <begin position="25"/>
        <end position="280"/>
    </location>
</feature>
<reference evidence="5" key="1">
    <citation type="submission" date="2019-11" db="EMBL/GenBank/DDBJ databases">
        <authorList>
            <person name="Feng L."/>
        </authorList>
    </citation>
    <scope>NUCLEOTIDE SEQUENCE</scope>
    <source>
        <strain evidence="5">PdistasonisLFYP31</strain>
    </source>
</reference>
<gene>
    <name evidence="5" type="primary">yiaD_2</name>
    <name evidence="5" type="ORF">PDLFYP31_00975</name>
</gene>
<dbReference type="InterPro" id="IPR036737">
    <property type="entry name" value="OmpA-like_sf"/>
</dbReference>
<evidence type="ECO:0000313" key="5">
    <source>
        <dbReference type="EMBL" id="VYT77228.1"/>
    </source>
</evidence>
<dbReference type="Pfam" id="PF00691">
    <property type="entry name" value="OmpA"/>
    <property type="match status" value="1"/>
</dbReference>
<keyword evidence="2" id="KW-0175">Coiled coil</keyword>
<evidence type="ECO:0000256" key="2">
    <source>
        <dbReference type="SAM" id="Coils"/>
    </source>
</evidence>